<protein>
    <submittedName>
        <fullName evidence="2">Excisionase family DNA binding domain-containing protein</fullName>
    </submittedName>
</protein>
<dbReference type="InterPro" id="IPR041657">
    <property type="entry name" value="HTH_17"/>
</dbReference>
<reference evidence="2 3" key="1">
    <citation type="submission" date="2013-05" db="EMBL/GenBank/DDBJ databases">
        <title>The Genome Sequence of Actinobaculum schaalii FB123-CNA2.</title>
        <authorList>
            <consortium name="The Broad Institute Genomics Platform"/>
            <person name="Earl A."/>
            <person name="Ward D."/>
            <person name="Feldgarden M."/>
            <person name="Gevers D."/>
            <person name="Saerens B."/>
            <person name="Vaneechoutte M."/>
            <person name="Walker B."/>
            <person name="Young S."/>
            <person name="Zeng Q."/>
            <person name="Gargeya S."/>
            <person name="Fitzgerald M."/>
            <person name="Haas B."/>
            <person name="Abouelleil A."/>
            <person name="Allen A.W."/>
            <person name="Alvarado L."/>
            <person name="Arachchi H.M."/>
            <person name="Berlin A.M."/>
            <person name="Chapman S.B."/>
            <person name="Gainer-Dewar J."/>
            <person name="Goldberg J."/>
            <person name="Griggs A."/>
            <person name="Gujja S."/>
            <person name="Hansen M."/>
            <person name="Howarth C."/>
            <person name="Imamovic A."/>
            <person name="Ireland A."/>
            <person name="Larimer J."/>
            <person name="McCowan C."/>
            <person name="Murphy C."/>
            <person name="Pearson M."/>
            <person name="Poon T.W."/>
            <person name="Priest M."/>
            <person name="Roberts A."/>
            <person name="Saif S."/>
            <person name="Shea T."/>
            <person name="Sisk P."/>
            <person name="Sykes S."/>
            <person name="Wortman J."/>
            <person name="Nusbaum C."/>
            <person name="Birren B."/>
        </authorList>
    </citation>
    <scope>NUCLEOTIDE SEQUENCE [LARGE SCALE GENOMIC DNA]</scope>
    <source>
        <strain evidence="2 3">FB123-CNA-2</strain>
    </source>
</reference>
<name>S2VR67_9ACTO</name>
<dbReference type="HOGENOM" id="CLU_140176_4_2_11"/>
<evidence type="ECO:0000259" key="1">
    <source>
        <dbReference type="Pfam" id="PF12728"/>
    </source>
</evidence>
<dbReference type="EMBL" id="AGWM01000002">
    <property type="protein sequence ID" value="EPD28610.1"/>
    <property type="molecule type" value="Genomic_DNA"/>
</dbReference>
<dbReference type="NCBIfam" id="TIGR01764">
    <property type="entry name" value="excise"/>
    <property type="match status" value="1"/>
</dbReference>
<sequence>MNQMQMPSSPQFYTVAEVAELTRVSKMTVYRMVHAGDLPAVRVGSSYRVPASAVEALLSGNSAPQQRVVGE</sequence>
<gene>
    <name evidence="2" type="ORF">HMPREF9237_00137</name>
</gene>
<dbReference type="Pfam" id="PF12728">
    <property type="entry name" value="HTH_17"/>
    <property type="match status" value="1"/>
</dbReference>
<dbReference type="eggNOG" id="COG3311">
    <property type="taxonomic scope" value="Bacteria"/>
</dbReference>
<keyword evidence="3" id="KW-1185">Reference proteome</keyword>
<dbReference type="SUPFAM" id="SSF46955">
    <property type="entry name" value="Putative DNA-binding domain"/>
    <property type="match status" value="1"/>
</dbReference>
<dbReference type="PATRIC" id="fig|883067.3.peg.139"/>
<comment type="caution">
    <text evidence="2">The sequence shown here is derived from an EMBL/GenBank/DDBJ whole genome shotgun (WGS) entry which is preliminary data.</text>
</comment>
<dbReference type="Proteomes" id="UP000014393">
    <property type="component" value="Unassembled WGS sequence"/>
</dbReference>
<evidence type="ECO:0000313" key="3">
    <source>
        <dbReference type="Proteomes" id="UP000014393"/>
    </source>
</evidence>
<feature type="domain" description="Helix-turn-helix" evidence="1">
    <location>
        <begin position="12"/>
        <end position="61"/>
    </location>
</feature>
<accession>S2VR67</accession>
<proteinExistence type="predicted"/>
<dbReference type="InterPro" id="IPR010093">
    <property type="entry name" value="SinI_DNA-bd"/>
</dbReference>
<evidence type="ECO:0000313" key="2">
    <source>
        <dbReference type="EMBL" id="EPD28610.1"/>
    </source>
</evidence>
<dbReference type="GO" id="GO:0003677">
    <property type="term" value="F:DNA binding"/>
    <property type="evidence" value="ECO:0007669"/>
    <property type="project" value="InterPro"/>
</dbReference>
<dbReference type="InterPro" id="IPR009061">
    <property type="entry name" value="DNA-bd_dom_put_sf"/>
</dbReference>
<dbReference type="AlphaFoldDB" id="S2VR67"/>
<dbReference type="STRING" id="59505.FB03_08155"/>
<organism evidence="2 3">
    <name type="scientific">Actinotignum schaalii FB123-CNA-2</name>
    <dbReference type="NCBI Taxonomy" id="883067"/>
    <lineage>
        <taxon>Bacteria</taxon>
        <taxon>Bacillati</taxon>
        <taxon>Actinomycetota</taxon>
        <taxon>Actinomycetes</taxon>
        <taxon>Actinomycetales</taxon>
        <taxon>Actinomycetaceae</taxon>
        <taxon>Actinotignum</taxon>
    </lineage>
</organism>